<dbReference type="PANTHER" id="PTHR24362">
    <property type="entry name" value="SERINE/THREONINE-PROTEIN KINASE NEK"/>
    <property type="match status" value="1"/>
</dbReference>
<dbReference type="SUPFAM" id="SSF56112">
    <property type="entry name" value="Protein kinase-like (PK-like)"/>
    <property type="match status" value="1"/>
</dbReference>
<dbReference type="Proteomes" id="UP000757232">
    <property type="component" value="Unassembled WGS sequence"/>
</dbReference>
<reference evidence="3" key="1">
    <citation type="submission" date="2016-06" db="EMBL/GenBank/DDBJ databases">
        <title>Draft Genome sequence of the fungus Inonotus baumii.</title>
        <authorList>
            <person name="Zhu H."/>
            <person name="Lin W."/>
        </authorList>
    </citation>
    <scope>NUCLEOTIDE SEQUENCE</scope>
    <source>
        <strain evidence="3">821</strain>
    </source>
</reference>
<sequence>MTRPAFPTTHHMNLPTRVSSNDRELELRRHVRELLDDYVYTHLTIDYVEYSDGLVSEALAKILKPIPTHGPGEIALPIDPFQTLKARFEFDSLQPYDEVWNPSPNALGFLKEIYMVPKGRPKTQKVWEEDDEFDIDRISHRPMTPLLSRSSLEKTPSLGNASKRDARKLSLAAALSSHGLRQVPNEDLPEENPPKLDDCLDLKLTIDVSIHQSMTELQKKIPFLNRLDPRPLPVYAAEYLSIRSPDYLEKFRTDSPPLFARDLRERPAKVERDGGIFRPLKLDPLELQEVDQDYSIESMKVMDGWVTLPRSDSTPSLSSGTSEVDELDQDAEFWRPSSSSAEPGVVETLEAMKMDEPLFPRSEHPRSKRSETKKPMQSLASFITSKLPVESSFRVLTSPKSDDILSKPEHSSPSMVPVSLSILGQPPSEGEGSVTLPNGSSNDSFYRDLLCILKGHSAGNEAKAYQDIIMDERLDEKEIMFMDVPKLPPPNGYLHDTSLNSARTVGHVIYGGNSERPILKLPVNIKKVPGVKSLNLELSWRPFSFGSKIPTHTELIGADSLFSTDSNVSDDNLPTLESVQKILTSVPFGVEPGSNLGDANSDFELDPRILKDVQAGNIRILDAWRGGNFDEDPILLSRSDLYGLGPRSASLGIQQLPDEILASNGSQSNDTSDFSSAITPNFNHQVPLIGHINETDSYRVPLTYASPNQISASGLNNGYGDSQERADHDACHYTKRRRLTSDELGALCTMETMSQSAPITINPKDLMLPQSNNIPLMQALHTVDPATILSGTQELIPDLSRSQSLSLSLNEFNDSQDNSFFNVADNARTYGTKNSESSHDQNEALSTDHDSAVFDRLDPLGSQQGVIHASDLDQQDRWCRQDDRNTSHLNVPTLPVDLDHHVPLPLRDSTNQEVNQRPEHDNVQTQTRPDSPDIVKRTRGPPLPPALLSDHDKLSSFLLLRGRQGLPNVSTTARGPAKLPEKDTAPEEEPGGTSGQSFSFQTHHRTPEDLLADTRAFVIPEYWKTPITQHTYLVSLDFVQQRRLVCSLESSCAVRLVERDSITPMPSTADAGLPTPKAHSADISLILGPHSAVVFFPLSSLPSQSAYKILLDSLAAYSWRFSNMLLVLIAFPRSQLVRATNPTKASNDMPSSYSPPAIKAARRVRRDLALREGTGEKRTACAIELAFADDAERAARLVRAFGDLVLQGSQIDFNAYIGEEEQEELISKETGIQPEKQIVAFHPKLPGAKDMKKLILPSDTELLASAPVYQNAQLGRDYPEIFDQSTIYVRRIGNWREDDLRKPENRMKIIRVFGRAGIFLRTLYRELDSPRTVDTSLLDQFPDFRDHIKRDLTDFLTPSASATSHANVTPIELRCYVDIFLNILDGVEKFESRQFVLSSPPHMLFFGSMMIQPPFFWDKHISLEKLEIATDRTPGLGMFVKTNDQSDVYKFAPRSDLAVLDKSSSLPALICEVDSYVTRKNCTEMVFQGAVLCRQWRYVLPDVLKEKNRVLGLFIHKYFDVDVYLFHADNSYNVEIFQQKFYLGNSNEALQLARILFNYRDKFLDIAGLSEREKIQSLGKLVSDSKVLPSFTTSKSVSSRDSRQSNKQPTYARESETRTTPLLLSESVKSLLCPDGAHLRATEHESVASVRTVGTPSKALGFVKLTNKHELRAFDTIRNSGSEFLLSRVVLPTNVTEVSGYLVAFLPYGGEPLHHSWGLQDGPVGHETEIAWDLLTIISRLHDLHIAHLDIKPISWEAWFRQQSSAVFYIFKARVVEGVQSLLCPDGAHLRATEHESVASVRTVGTPSKTLGFVKLTNKHELRAFDTIRNSGSEFLLSRVVLPTNVTEVSGYLVAFLPYGGEPLHHSWGLQDGPVGHETEIAWDLLTIISHLHNLHIAHLDIKPANILWDTTTRSIRVIDFDSSEILDPNGSRKIKGVFGTSGYAAPEVESKKGLEYDPFLADAFSCGQVLSDVVMAEKMTEEAEFVLELSKCLSKASVRDRWSVNTAIKVWVDWLKERGRPEYDR</sequence>
<proteinExistence type="predicted"/>
<dbReference type="Pfam" id="PF00069">
    <property type="entry name" value="Pkinase"/>
    <property type="match status" value="1"/>
</dbReference>
<comment type="caution">
    <text evidence="3">The sequence shown here is derived from an EMBL/GenBank/DDBJ whole genome shotgun (WGS) entry which is preliminary data.</text>
</comment>
<feature type="region of interest" description="Disordered" evidence="1">
    <location>
        <begin position="887"/>
        <end position="948"/>
    </location>
</feature>
<evidence type="ECO:0000313" key="3">
    <source>
        <dbReference type="EMBL" id="OCB90983.1"/>
    </source>
</evidence>
<evidence type="ECO:0000259" key="2">
    <source>
        <dbReference type="PROSITE" id="PS50011"/>
    </source>
</evidence>
<feature type="region of interest" description="Disordered" evidence="1">
    <location>
        <begin position="966"/>
        <end position="1002"/>
    </location>
</feature>
<feature type="domain" description="Protein kinase" evidence="2">
    <location>
        <begin position="1756"/>
        <end position="2026"/>
    </location>
</feature>
<feature type="compositionally biased region" description="Basic and acidic residues" evidence="1">
    <location>
        <begin position="353"/>
        <end position="374"/>
    </location>
</feature>
<feature type="region of interest" description="Disordered" evidence="1">
    <location>
        <begin position="353"/>
        <end position="379"/>
    </location>
</feature>
<name>A0A9Q5I3E7_SANBA</name>
<dbReference type="GO" id="GO:0005524">
    <property type="term" value="F:ATP binding"/>
    <property type="evidence" value="ECO:0007669"/>
    <property type="project" value="InterPro"/>
</dbReference>
<keyword evidence="4" id="KW-1185">Reference proteome</keyword>
<dbReference type="InterPro" id="IPR011009">
    <property type="entry name" value="Kinase-like_dom_sf"/>
</dbReference>
<dbReference type="InterPro" id="IPR000719">
    <property type="entry name" value="Prot_kinase_dom"/>
</dbReference>
<evidence type="ECO:0000313" key="4">
    <source>
        <dbReference type="Proteomes" id="UP000757232"/>
    </source>
</evidence>
<dbReference type="PROSITE" id="PS50011">
    <property type="entry name" value="PROTEIN_KINASE_DOM"/>
    <property type="match status" value="1"/>
</dbReference>
<evidence type="ECO:0000256" key="1">
    <source>
        <dbReference type="SAM" id="MobiDB-lite"/>
    </source>
</evidence>
<dbReference type="EMBL" id="LNZH02000111">
    <property type="protein sequence ID" value="OCB90983.1"/>
    <property type="molecule type" value="Genomic_DNA"/>
</dbReference>
<protein>
    <recommendedName>
        <fullName evidence="2">Protein kinase domain-containing protein</fullName>
    </recommendedName>
</protein>
<dbReference type="Gene3D" id="1.10.510.10">
    <property type="entry name" value="Transferase(Phosphotransferase) domain 1"/>
    <property type="match status" value="1"/>
</dbReference>
<gene>
    <name evidence="3" type="ORF">A7U60_g1791</name>
</gene>
<dbReference type="PANTHER" id="PTHR24362:SF309">
    <property type="entry name" value="PROTEIN KINASE DOMAIN-CONTAINING PROTEIN"/>
    <property type="match status" value="1"/>
</dbReference>
<dbReference type="OrthoDB" id="2422840at2759"/>
<dbReference type="SMART" id="SM00220">
    <property type="entry name" value="S_TKc"/>
    <property type="match status" value="1"/>
</dbReference>
<accession>A0A9Q5I3E7</accession>
<feature type="region of interest" description="Disordered" evidence="1">
    <location>
        <begin position="1592"/>
        <end position="1618"/>
    </location>
</feature>
<dbReference type="GO" id="GO:0004672">
    <property type="term" value="F:protein kinase activity"/>
    <property type="evidence" value="ECO:0007669"/>
    <property type="project" value="InterPro"/>
</dbReference>
<organism evidence="3 4">
    <name type="scientific">Sanghuangporus baumii</name>
    <name type="common">Phellinus baumii</name>
    <dbReference type="NCBI Taxonomy" id="108892"/>
    <lineage>
        <taxon>Eukaryota</taxon>
        <taxon>Fungi</taxon>
        <taxon>Dikarya</taxon>
        <taxon>Basidiomycota</taxon>
        <taxon>Agaricomycotina</taxon>
        <taxon>Agaricomycetes</taxon>
        <taxon>Hymenochaetales</taxon>
        <taxon>Hymenochaetaceae</taxon>
        <taxon>Sanghuangporus</taxon>
    </lineage>
</organism>